<accession>A0A383RXH5</accession>
<dbReference type="PANTHER" id="PTHR48081">
    <property type="entry name" value="AB HYDROLASE SUPERFAMILY PROTEIN C4A8.06C"/>
    <property type="match status" value="1"/>
</dbReference>
<dbReference type="GO" id="GO:0016787">
    <property type="term" value="F:hydrolase activity"/>
    <property type="evidence" value="ECO:0007669"/>
    <property type="project" value="UniProtKB-KW"/>
</dbReference>
<protein>
    <submittedName>
        <fullName evidence="4">Putative alpha/beta hydrolase</fullName>
        <ecNumber evidence="4">3.-.-.-</ecNumber>
    </submittedName>
</protein>
<dbReference type="PROSITE" id="PS01173">
    <property type="entry name" value="LIPASE_GDXG_HIS"/>
    <property type="match status" value="1"/>
</dbReference>
<dbReference type="PANTHER" id="PTHR48081:SF8">
    <property type="entry name" value="ALPHA_BETA HYDROLASE FOLD-3 DOMAIN-CONTAINING PROTEIN-RELATED"/>
    <property type="match status" value="1"/>
</dbReference>
<evidence type="ECO:0000313" key="5">
    <source>
        <dbReference type="Proteomes" id="UP000263595"/>
    </source>
</evidence>
<organism evidence="4 5">
    <name type="scientific">Pseudomonas reidholzensis</name>
    <dbReference type="NCBI Taxonomy" id="1785162"/>
    <lineage>
        <taxon>Bacteria</taxon>
        <taxon>Pseudomonadati</taxon>
        <taxon>Pseudomonadota</taxon>
        <taxon>Gammaproteobacteria</taxon>
        <taxon>Pseudomonadales</taxon>
        <taxon>Pseudomonadaceae</taxon>
        <taxon>Pseudomonas</taxon>
    </lineage>
</organism>
<dbReference type="Pfam" id="PF07859">
    <property type="entry name" value="Abhydrolase_3"/>
    <property type="match status" value="1"/>
</dbReference>
<dbReference type="InterPro" id="IPR002168">
    <property type="entry name" value="Lipase_GDXG_HIS_AS"/>
</dbReference>
<dbReference type="Gene3D" id="3.40.50.1820">
    <property type="entry name" value="alpha/beta hydrolase"/>
    <property type="match status" value="1"/>
</dbReference>
<dbReference type="SUPFAM" id="SSF53474">
    <property type="entry name" value="alpha/beta-Hydrolases"/>
    <property type="match status" value="1"/>
</dbReference>
<evidence type="ECO:0000259" key="3">
    <source>
        <dbReference type="Pfam" id="PF07859"/>
    </source>
</evidence>
<proteinExistence type="inferred from homology"/>
<reference evidence="5" key="1">
    <citation type="submission" date="2018-08" db="EMBL/GenBank/DDBJ databases">
        <authorList>
            <person name="Blom J."/>
        </authorList>
    </citation>
    <scope>NUCLEOTIDE SEQUENCE [LARGE SCALE GENOMIC DNA]</scope>
    <source>
        <strain evidence="5">CCOS 865</strain>
    </source>
</reference>
<feature type="domain" description="Alpha/beta hydrolase fold-3" evidence="3">
    <location>
        <begin position="87"/>
        <end position="294"/>
    </location>
</feature>
<dbReference type="EC" id="3.-.-.-" evidence="4"/>
<sequence length="319" mass="34546">MPLNPDLAAYLELVESGRSSGKVLPMHELDPDEARRQFDQSSALMVPVAEEPEYISTLSLAARDGHRLELRRYQPPRPNTALSGAAILYLHGGGYVVGSLDSHDALCWTLAQDAGVPVFSLGYRLAPQWRFPTAANDVHDAWRWLVGQSTELGIDAQRLAVVGDSVGGSLATVLASELAAQDAVALPRVQVMIYPVTDASQVRASVERYGRGHLLEADTLAWFYQQYQTSPADRLDPRFSPLLGSVAANTPPALLIVAECDPLYDEGLAYARHLEAAGVSVELAVFEGVTHDFMRMGAIIGEADEGMARVVAVLEQRLA</sequence>
<keyword evidence="5" id="KW-1185">Reference proteome</keyword>
<evidence type="ECO:0000313" key="4">
    <source>
        <dbReference type="EMBL" id="SYX91098.1"/>
    </source>
</evidence>
<dbReference type="InterPro" id="IPR013094">
    <property type="entry name" value="AB_hydrolase_3"/>
</dbReference>
<dbReference type="Proteomes" id="UP000263595">
    <property type="component" value="Unassembled WGS sequence"/>
</dbReference>
<keyword evidence="2 4" id="KW-0378">Hydrolase</keyword>
<evidence type="ECO:0000256" key="1">
    <source>
        <dbReference type="ARBA" id="ARBA00010515"/>
    </source>
</evidence>
<gene>
    <name evidence="4" type="ORF">CCOS865_03367</name>
</gene>
<dbReference type="InterPro" id="IPR029058">
    <property type="entry name" value="AB_hydrolase_fold"/>
</dbReference>
<dbReference type="EMBL" id="UNOZ01000026">
    <property type="protein sequence ID" value="SYX91098.1"/>
    <property type="molecule type" value="Genomic_DNA"/>
</dbReference>
<dbReference type="RefSeq" id="WP_119142932.1">
    <property type="nucleotide sequence ID" value="NZ_CBCSFL010000037.1"/>
</dbReference>
<evidence type="ECO:0000256" key="2">
    <source>
        <dbReference type="ARBA" id="ARBA00022801"/>
    </source>
</evidence>
<dbReference type="AlphaFoldDB" id="A0A383RXH5"/>
<name>A0A383RXH5_9PSED</name>
<dbReference type="InterPro" id="IPR050300">
    <property type="entry name" value="GDXG_lipolytic_enzyme"/>
</dbReference>
<comment type="similarity">
    <text evidence="1">Belongs to the 'GDXG' lipolytic enzyme family.</text>
</comment>
<dbReference type="OrthoDB" id="9806180at2"/>